<name>A0ACA9KRM2_9GLOM</name>
<evidence type="ECO:0000313" key="1">
    <source>
        <dbReference type="EMBL" id="CAG8486469.1"/>
    </source>
</evidence>
<evidence type="ECO:0000313" key="2">
    <source>
        <dbReference type="Proteomes" id="UP000789366"/>
    </source>
</evidence>
<sequence length="273" mass="30365">MTTDTSQTQEVLTKIDNYVSLGSSGLKVSPLCLGTMNVFGDEIVSKQVFDKYYELGGNFFDASNFGNGESESMLGKFIADKRSKVIISTKYSTHPKVQNPKDPNLGSANRKSLVENLNASLERLGVDYVDILYTHIDYNDKIEDVLRGLDDVVRSGKALYIAINNTPAWITSEANAISNLRGWRFLSNRYTKESLASDSDFPAKKVVSEYAENEQNWKILEEVVRISEEAGRTPSEIAINWTLQQPGITSVVAAARNLEILEENINALGFKYA</sequence>
<comment type="caution">
    <text evidence="1">The sequence shown here is derived from an EMBL/GenBank/DDBJ whole genome shotgun (WGS) entry which is preliminary data.</text>
</comment>
<gene>
    <name evidence="1" type="ORF">SPELUC_LOCUS2361</name>
</gene>
<keyword evidence="2" id="KW-1185">Reference proteome</keyword>
<accession>A0ACA9KRM2</accession>
<dbReference type="Proteomes" id="UP000789366">
    <property type="component" value="Unassembled WGS sequence"/>
</dbReference>
<organism evidence="1 2">
    <name type="scientific">Cetraspora pellucida</name>
    <dbReference type="NCBI Taxonomy" id="1433469"/>
    <lineage>
        <taxon>Eukaryota</taxon>
        <taxon>Fungi</taxon>
        <taxon>Fungi incertae sedis</taxon>
        <taxon>Mucoromycota</taxon>
        <taxon>Glomeromycotina</taxon>
        <taxon>Glomeromycetes</taxon>
        <taxon>Diversisporales</taxon>
        <taxon>Gigasporaceae</taxon>
        <taxon>Cetraspora</taxon>
    </lineage>
</organism>
<protein>
    <submittedName>
        <fullName evidence="1">9801_t:CDS:1</fullName>
    </submittedName>
</protein>
<proteinExistence type="predicted"/>
<reference evidence="1" key="1">
    <citation type="submission" date="2021-06" db="EMBL/GenBank/DDBJ databases">
        <authorList>
            <person name="Kallberg Y."/>
            <person name="Tangrot J."/>
            <person name="Rosling A."/>
        </authorList>
    </citation>
    <scope>NUCLEOTIDE SEQUENCE</scope>
    <source>
        <strain evidence="1">28 12/20/2015</strain>
    </source>
</reference>
<dbReference type="EMBL" id="CAJVPW010001537">
    <property type="protein sequence ID" value="CAG8486469.1"/>
    <property type="molecule type" value="Genomic_DNA"/>
</dbReference>